<proteinExistence type="predicted"/>
<dbReference type="GO" id="GO:0016874">
    <property type="term" value="F:ligase activity"/>
    <property type="evidence" value="ECO:0007669"/>
    <property type="project" value="UniProtKB-KW"/>
</dbReference>
<reference evidence="1 2" key="1">
    <citation type="submission" date="2020-06" db="EMBL/GenBank/DDBJ databases">
        <title>Frischella cerana isolated from Apis cerana gut homogenate.</title>
        <authorList>
            <person name="Wolter L.A."/>
            <person name="Suenami S."/>
            <person name="Miyazaki R."/>
        </authorList>
    </citation>
    <scope>NUCLEOTIDE SEQUENCE [LARGE SCALE GENOMIC DNA]</scope>
    <source>
        <strain evidence="1 2">Ac13</strain>
    </source>
</reference>
<evidence type="ECO:0000313" key="2">
    <source>
        <dbReference type="Proteomes" id="UP000651208"/>
    </source>
</evidence>
<gene>
    <name evidence="1" type="ORF">FcAc13_08880</name>
</gene>
<dbReference type="EMBL" id="JABURY010000018">
    <property type="protein sequence ID" value="MBC9131422.1"/>
    <property type="molecule type" value="Genomic_DNA"/>
</dbReference>
<name>A0ABR7QYW8_9GAMM</name>
<keyword evidence="2" id="KW-1185">Reference proteome</keyword>
<keyword evidence="1" id="KW-0436">Ligase</keyword>
<dbReference type="Pfam" id="PF02569">
    <property type="entry name" value="Pantoate_ligase"/>
    <property type="match status" value="1"/>
</dbReference>
<comment type="caution">
    <text evidence="1">The sequence shown here is derived from an EMBL/GenBank/DDBJ whole genome shotgun (WGS) entry which is preliminary data.</text>
</comment>
<evidence type="ECO:0000313" key="1">
    <source>
        <dbReference type="EMBL" id="MBC9131422.1"/>
    </source>
</evidence>
<dbReference type="Proteomes" id="UP000651208">
    <property type="component" value="Unassembled WGS sequence"/>
</dbReference>
<protein>
    <submittedName>
        <fullName evidence="1">Pantoate--beta-alanine ligase</fullName>
    </submittedName>
</protein>
<accession>A0ABR7QYW8</accession>
<sequence length="24" mass="2677">MAVISYSIVREADCLAKSSRNSYL</sequence>
<dbReference type="InterPro" id="IPR003721">
    <property type="entry name" value="Pantoate_ligase"/>
</dbReference>
<organism evidence="1 2">
    <name type="scientific">Frischella japonica</name>
    <dbReference type="NCBI Taxonomy" id="2741544"/>
    <lineage>
        <taxon>Bacteria</taxon>
        <taxon>Pseudomonadati</taxon>
        <taxon>Pseudomonadota</taxon>
        <taxon>Gammaproteobacteria</taxon>
        <taxon>Orbales</taxon>
        <taxon>Orbaceae</taxon>
        <taxon>Frischella</taxon>
    </lineage>
</organism>